<dbReference type="InterPro" id="IPR003096">
    <property type="entry name" value="SM22_calponin"/>
</dbReference>
<sequence>MYQDTFEDDDLIAEVELVTQESFTQNMDMDDSFDAEVNLPGSTPQPSAIQLPDGVRNFILYFYRNVLENNVYELHNVYDSSFNKLTNKYYQKQPWPEAELIAPLVNDDQVFLTLYRELYYRHIYARLTPTWEHRLHSYENYCDLFNYILNSEGPVNLELPNQWLWDIIDEFIFQFQSFSNYRDRLKNKTDEERVLLRENPQTWSCYSVLNVLYTFIQKSRINEQLSVNKNGGDMAEAAGEYGSRPLYKMLGYFSIIGLLRVHCLLGDYMLALKMMDNIVLNKKAMFARVTACHVTTFYYVGFAYMMMRRYADAIKAFSTILTFIQRTKQYHSRSYQFDQIAKKGDQMYALLAICVALCPTRLDESIHSQLREKYGEQLFKMQKGEEAVAVFEELWQYACPKFISATAVNLDKGPEDDIIDPNQNQVKIFMSDIHNQIMLPTLRSFMKLYTSMGIDKLAKFLDMDADELKMHLLVFKQKSRQLKWTNGDVLQGEYVATSDLNFCLKQDVVHIAESKVGRRYADWFLRNINRCESIVVELEQKAHADRLCDQLRIEQQQSNLMAAKTFVEAILETELGDDFHKALQDGVALCRLINCIRPDTVPSIGRKNIPFVKMANISMFLQGAKDLGLQNSDLFQTVDLYEAKDMTAVINTILTLARIYSKDGKLNGSFGNQKQRLATEHLKRHQQLTLPTSQSTHRHVKNIFEQQQHRQLDQPLQHTTGDGSRHTYKHLTQRTITTNSTSSDTRQQTPLTNDSGYGSLSRQRQNSCSTPTQIMDALNDDDSTDYDIDNGNSSYMDRQEDKARSSRCTPKASTHLQVLGIPFIVRKRFSQTSLNTVDSQTSAPRRPSPPAKNGSDSIIDHHSSTLPPCPVPSRSTPPIHHTLSTPPSPIVFSKKKKISLSSSTSSRGTESQQHNRKNTETDDCITPTPTLSKSSRKNSIGLRHQQRLTVRISLRKRGKQTKRSTHFLLGNCVGKGQFGSVYRALDMQTGGIVAIKRILVEDTNVEDEIMQEVNLLRGMTCPHIVRYIGFAQDDTYMNIVLEYVENGSLLSTLKAFGSLPEKLVASYTYKILKGLEYLHNHDVVHCDLKAANILTTKTGDIKLTDFGVSLNLKIKQEDGKGTPAGTPNWMAPEVIEMKGACPKSDIWSLACTIIELLTGKPPYADLIAMSALYHIVEDDCPPLPQNISKNLHDFMLLCFQKDPVCRPTAAALLDHPWLQSVKFGTTSSPTESANQPCSPTGTERSDLNLTDGGTVNMNSQPEAIELDRDGNSPGHKSPVVDESDSDDTNSQVTIITYSDDLLDLVNQHQTHLFTKTRVEPDVTCRVCFRKTCYYACVCKGGTKQGTNHTIKTKSHDPWVSSVSPFGVTTFEPSLLPKTPSTPPSAPVRPAFPSHSSSNRFQRFFGIRKKDEQLRATRPVYNVLKAAKSVPLLRDSQKLREASSHGSVHPYFDDASVPYQWNALEPAPDKSSYVSAQHLAPSTAWKISAENKDYRPKRRTKSLQTDKDCIIS</sequence>
<dbReference type="PRINTS" id="PR00888">
    <property type="entry name" value="SM22CALPONIN"/>
</dbReference>
<feature type="region of interest" description="Disordered" evidence="8">
    <location>
        <begin position="1489"/>
        <end position="1511"/>
    </location>
</feature>
<dbReference type="InterPro" id="IPR000719">
    <property type="entry name" value="Prot_kinase_dom"/>
</dbReference>
<dbReference type="PROSITE" id="PS00107">
    <property type="entry name" value="PROTEIN_KINASE_ATP"/>
    <property type="match status" value="1"/>
</dbReference>
<feature type="domain" description="Calponin-homology (CH)" evidence="11">
    <location>
        <begin position="557"/>
        <end position="661"/>
    </location>
</feature>
<dbReference type="InterPro" id="IPR017441">
    <property type="entry name" value="Protein_kinase_ATP_BS"/>
</dbReference>
<dbReference type="GO" id="GO:0016282">
    <property type="term" value="C:eukaryotic 43S preinitiation complex"/>
    <property type="evidence" value="ECO:0007669"/>
    <property type="project" value="UniProtKB-UniRule"/>
</dbReference>
<name>A0A163KTD7_ABSGL</name>
<proteinExistence type="inferred from homology"/>
<dbReference type="GO" id="GO:0005852">
    <property type="term" value="C:eukaryotic translation initiation factor 3 complex"/>
    <property type="evidence" value="ECO:0007669"/>
    <property type="project" value="UniProtKB-UniRule"/>
</dbReference>
<feature type="binding site" evidence="7">
    <location>
        <position position="996"/>
    </location>
    <ligand>
        <name>ATP</name>
        <dbReference type="ChEBI" id="CHEBI:30616"/>
    </ligand>
</feature>
<dbReference type="Gene3D" id="1.10.510.10">
    <property type="entry name" value="Transferase(Phosphotransferase) domain 1"/>
    <property type="match status" value="1"/>
</dbReference>
<dbReference type="PROSITE" id="PS50011">
    <property type="entry name" value="PROTEIN_KINASE_DOM"/>
    <property type="match status" value="1"/>
</dbReference>
<comment type="similarity">
    <text evidence="6">Belongs to the eIF-3 subunit L family.</text>
</comment>
<dbReference type="OrthoDB" id="15082at2759"/>
<feature type="transmembrane region" description="Helical" evidence="9">
    <location>
        <begin position="284"/>
        <end position="307"/>
    </location>
</feature>
<dbReference type="InterPro" id="IPR019382">
    <property type="entry name" value="eIF3l"/>
</dbReference>
<keyword evidence="5 6" id="KW-0648">Protein biosynthesis</keyword>
<evidence type="ECO:0000256" key="9">
    <source>
        <dbReference type="SAM" id="Phobius"/>
    </source>
</evidence>
<evidence type="ECO:0000256" key="7">
    <source>
        <dbReference type="PROSITE-ProRule" id="PRU10141"/>
    </source>
</evidence>
<comment type="subunit">
    <text evidence="6">Component of the eukaryotic translation initiation factor 3 (eIF-3) complex.</text>
</comment>
<feature type="region of interest" description="Disordered" evidence="8">
    <location>
        <begin position="1373"/>
        <end position="1396"/>
    </location>
</feature>
<dbReference type="InterPro" id="IPR011009">
    <property type="entry name" value="Kinase-like_dom_sf"/>
</dbReference>
<feature type="compositionally biased region" description="Polar residues" evidence="8">
    <location>
        <begin position="733"/>
        <end position="773"/>
    </location>
</feature>
<keyword evidence="9" id="KW-0812">Transmembrane</keyword>
<protein>
    <recommendedName>
        <fullName evidence="6">Eukaryotic translation initiation factor 3 subunit L</fullName>
        <shortName evidence="6">eIF3l</shortName>
    </recommendedName>
</protein>
<evidence type="ECO:0000256" key="6">
    <source>
        <dbReference type="HAMAP-Rule" id="MF_03011"/>
    </source>
</evidence>
<dbReference type="PROSITE" id="PS50250">
    <property type="entry name" value="PCI"/>
    <property type="match status" value="1"/>
</dbReference>
<dbReference type="InterPro" id="IPR008271">
    <property type="entry name" value="Ser/Thr_kinase_AS"/>
</dbReference>
<dbReference type="GO" id="GO:0003743">
    <property type="term" value="F:translation initiation factor activity"/>
    <property type="evidence" value="ECO:0007669"/>
    <property type="project" value="UniProtKB-UniRule"/>
</dbReference>
<feature type="region of interest" description="Disordered" evidence="8">
    <location>
        <begin position="707"/>
        <end position="811"/>
    </location>
</feature>
<evidence type="ECO:0000256" key="2">
    <source>
        <dbReference type="ARBA" id="ARBA00022540"/>
    </source>
</evidence>
<reference evidence="13" key="1">
    <citation type="submission" date="2016-04" db="EMBL/GenBank/DDBJ databases">
        <authorList>
            <person name="Evans L.H."/>
            <person name="Alamgir A."/>
            <person name="Owens N."/>
            <person name="Weber N.D."/>
            <person name="Virtaneva K."/>
            <person name="Barbian K."/>
            <person name="Babar A."/>
            <person name="Rosenke K."/>
        </authorList>
    </citation>
    <scope>NUCLEOTIDE SEQUENCE [LARGE SCALE GENOMIC DNA]</scope>
    <source>
        <strain evidence="13">CBS 101.48</strain>
    </source>
</reference>
<dbReference type="PROSITE" id="PS00108">
    <property type="entry name" value="PROTEIN_KINASE_ST"/>
    <property type="match status" value="1"/>
</dbReference>
<evidence type="ECO:0000259" key="11">
    <source>
        <dbReference type="PROSITE" id="PS50021"/>
    </source>
</evidence>
<evidence type="ECO:0000313" key="14">
    <source>
        <dbReference type="Proteomes" id="UP000078561"/>
    </source>
</evidence>
<gene>
    <name evidence="13" type="primary">ABSGL_03778.1 scaffold 4673</name>
</gene>
<keyword evidence="9" id="KW-0472">Membrane</keyword>
<evidence type="ECO:0000256" key="1">
    <source>
        <dbReference type="ARBA" id="ARBA00022490"/>
    </source>
</evidence>
<evidence type="ECO:0000313" key="13">
    <source>
        <dbReference type="EMBL" id="SAL98249.1"/>
    </source>
</evidence>
<dbReference type="GO" id="GO:0033290">
    <property type="term" value="C:eukaryotic 48S preinitiation complex"/>
    <property type="evidence" value="ECO:0007669"/>
    <property type="project" value="UniProtKB-UniRule"/>
</dbReference>
<keyword evidence="2 6" id="KW-0396">Initiation factor</keyword>
<dbReference type="InterPro" id="IPR000717">
    <property type="entry name" value="PCI_dom"/>
</dbReference>
<dbReference type="SMART" id="SM00033">
    <property type="entry name" value="CH"/>
    <property type="match status" value="1"/>
</dbReference>
<feature type="compositionally biased region" description="Acidic residues" evidence="8">
    <location>
        <begin position="778"/>
        <end position="788"/>
    </location>
</feature>
<evidence type="ECO:0000256" key="4">
    <source>
        <dbReference type="ARBA" id="ARBA00022840"/>
    </source>
</evidence>
<evidence type="ECO:0000256" key="8">
    <source>
        <dbReference type="SAM" id="MobiDB-lite"/>
    </source>
</evidence>
<dbReference type="GO" id="GO:0001732">
    <property type="term" value="P:formation of cytoplasmic translation initiation complex"/>
    <property type="evidence" value="ECO:0007669"/>
    <property type="project" value="UniProtKB-UniRule"/>
</dbReference>
<feature type="compositionally biased region" description="Polar residues" evidence="8">
    <location>
        <begin position="1224"/>
        <end position="1261"/>
    </location>
</feature>
<evidence type="ECO:0000256" key="3">
    <source>
        <dbReference type="ARBA" id="ARBA00022741"/>
    </source>
</evidence>
<feature type="transmembrane region" description="Helical" evidence="9">
    <location>
        <begin position="249"/>
        <end position="272"/>
    </location>
</feature>
<dbReference type="InterPro" id="IPR036872">
    <property type="entry name" value="CH_dom_sf"/>
</dbReference>
<dbReference type="InterPro" id="IPR001715">
    <property type="entry name" value="CH_dom"/>
</dbReference>
<dbReference type="InParanoid" id="A0A163KTD7"/>
<dbReference type="Pfam" id="PF00307">
    <property type="entry name" value="CH"/>
    <property type="match status" value="1"/>
</dbReference>
<evidence type="ECO:0000259" key="12">
    <source>
        <dbReference type="PROSITE" id="PS50250"/>
    </source>
</evidence>
<dbReference type="Gene3D" id="1.10.418.10">
    <property type="entry name" value="Calponin-like domain"/>
    <property type="match status" value="1"/>
</dbReference>
<dbReference type="STRING" id="4829.A0A163KTD7"/>
<dbReference type="SMART" id="SM00220">
    <property type="entry name" value="S_TKc"/>
    <property type="match status" value="1"/>
</dbReference>
<comment type="subcellular location">
    <subcellularLocation>
        <location evidence="6">Cytoplasm</location>
    </subcellularLocation>
</comment>
<feature type="domain" description="Protein kinase" evidence="10">
    <location>
        <begin position="967"/>
        <end position="1218"/>
    </location>
</feature>
<dbReference type="CDD" id="cd06627">
    <property type="entry name" value="STKc_Cdc7_like"/>
    <property type="match status" value="1"/>
</dbReference>
<dbReference type="PROSITE" id="PS50021">
    <property type="entry name" value="CH"/>
    <property type="match status" value="1"/>
</dbReference>
<dbReference type="GO" id="GO:0005524">
    <property type="term" value="F:ATP binding"/>
    <property type="evidence" value="ECO:0007669"/>
    <property type="project" value="UniProtKB-UniRule"/>
</dbReference>
<feature type="region of interest" description="Disordered" evidence="8">
    <location>
        <begin position="833"/>
        <end position="943"/>
    </location>
</feature>
<keyword evidence="1 6" id="KW-0963">Cytoplasm</keyword>
<evidence type="ECO:0000256" key="5">
    <source>
        <dbReference type="ARBA" id="ARBA00022917"/>
    </source>
</evidence>
<feature type="region of interest" description="Disordered" evidence="8">
    <location>
        <begin position="1224"/>
        <end position="1289"/>
    </location>
</feature>
<feature type="domain" description="PCI" evidence="12">
    <location>
        <begin position="312"/>
        <end position="500"/>
    </location>
</feature>
<dbReference type="SUPFAM" id="SSF56112">
    <property type="entry name" value="Protein kinase-like (PK-like)"/>
    <property type="match status" value="1"/>
</dbReference>
<dbReference type="GO" id="GO:0004672">
    <property type="term" value="F:protein kinase activity"/>
    <property type="evidence" value="ECO:0007669"/>
    <property type="project" value="InterPro"/>
</dbReference>
<dbReference type="Pfam" id="PF00069">
    <property type="entry name" value="Pkinase"/>
    <property type="match status" value="1"/>
</dbReference>
<accession>A0A163KTD7</accession>
<dbReference type="Proteomes" id="UP000078561">
    <property type="component" value="Unassembled WGS sequence"/>
</dbReference>
<dbReference type="PANTHER" id="PTHR13242:SF0">
    <property type="entry name" value="EUKARYOTIC TRANSLATION INITIATION FACTOR 3 SUBUNIT L"/>
    <property type="match status" value="1"/>
</dbReference>
<dbReference type="Pfam" id="PF10255">
    <property type="entry name" value="Paf67"/>
    <property type="match status" value="1"/>
</dbReference>
<dbReference type="HAMAP" id="MF_03011">
    <property type="entry name" value="eIF3l"/>
    <property type="match status" value="1"/>
</dbReference>
<keyword evidence="4 7" id="KW-0067">ATP-binding</keyword>
<keyword evidence="9" id="KW-1133">Transmembrane helix</keyword>
<dbReference type="PANTHER" id="PTHR13242">
    <property type="entry name" value="EUKARYOTIC TRANSLATION INITIATION FACTOR 3"/>
    <property type="match status" value="1"/>
</dbReference>
<dbReference type="EMBL" id="LT552062">
    <property type="protein sequence ID" value="SAL98249.1"/>
    <property type="molecule type" value="Genomic_DNA"/>
</dbReference>
<evidence type="ECO:0000259" key="10">
    <source>
        <dbReference type="PROSITE" id="PS50011"/>
    </source>
</evidence>
<comment type="function">
    <text evidence="6">Component of the eukaryotic translation initiation factor 3 (eIF-3) complex, which is involved in protein synthesis of a specialized repertoire of mRNAs and, together with other initiation factors, stimulates binding of mRNA and methionyl-tRNAi to the 40S ribosome. The eIF-3 complex specifically targets and initiates translation of a subset of mRNAs involved in cell proliferation.</text>
</comment>
<keyword evidence="3 7" id="KW-0547">Nucleotide-binding</keyword>
<keyword evidence="14" id="KW-1185">Reference proteome</keyword>
<organism evidence="13">
    <name type="scientific">Absidia glauca</name>
    <name type="common">Pin mould</name>
    <dbReference type="NCBI Taxonomy" id="4829"/>
    <lineage>
        <taxon>Eukaryota</taxon>
        <taxon>Fungi</taxon>
        <taxon>Fungi incertae sedis</taxon>
        <taxon>Mucoromycota</taxon>
        <taxon>Mucoromycotina</taxon>
        <taxon>Mucoromycetes</taxon>
        <taxon>Mucorales</taxon>
        <taxon>Cunninghamellaceae</taxon>
        <taxon>Absidia</taxon>
    </lineage>
</organism>
<dbReference type="SUPFAM" id="SSF47576">
    <property type="entry name" value="Calponin-homology domain, CH-domain"/>
    <property type="match status" value="1"/>
</dbReference>
<feature type="compositionally biased region" description="Polar residues" evidence="8">
    <location>
        <begin position="833"/>
        <end position="843"/>
    </location>
</feature>